<dbReference type="EMBL" id="FN649056">
    <property type="protein sequence ID" value="CBN78060.1"/>
    <property type="molecule type" value="Genomic_DNA"/>
</dbReference>
<dbReference type="PROSITE" id="PS50294">
    <property type="entry name" value="WD_REPEATS_REGION"/>
    <property type="match status" value="2"/>
</dbReference>
<keyword evidence="6" id="KW-1185">Reference proteome</keyword>
<sequence length="943" mass="97662">MLQPQGWKVIDSNTYASGGGGADADHSRRSAESSTQSYSRSDSLGDVDDSSTASGTTGTAEDGWDNGHGSDVDVEEPSGVGEEIGGGERSTAAVTAAAAAATAAAPSKGRSLRRRVLGSARILNQQRERRASKTTSIGRRRGSHTAAGAAADDVTPSLDPGATSPDGIPAPAKDATAEVGELPADKHDSRSRSKSHPCKRTCSYRLRRGGKGRPKSDRRTANRPPEVHVKQHGRGGGKGKDWQSMHMVQCLRYHEGPVWTMKFNVRGTRLATGGQDGKVVIWDLAVPPGSTAAATTEVVRDGSEGASPPMEGDGVDANTNGGADAQESSSSGVETSSTLEGEGSRETLRKTESMSCASTILSDDGAASVGDGSSDLGLSGSSGERGDSWSGSEVFAPTPVRVFEGHKSDIVDLSWSHSDFLCSASIDHTVMLWHPIREERLGTFTHPDFVTSVHFHPLDDHIFLTGCFDKRLRLWKIPDGRVVDWVQCQDMVSAASFSPDGKLAAAGLFNGRVMFYHTTDLRYYTQIHCRNRHGSKRRGKKVTGLDFIETSRLHPCGDAAAGSAAAGNQAGGAGCPVAAAVAAGGGDGAAENRQQQQQHLRGGKADSMSSQYSLLTTTNDSRLRVYDLDNFAMTSKFKGLVNDGIQIKASFSTDGMFVVSGSEDGQVYLWNSKQRRQRTARSVPSCNGGGGHAAAGGVAAAVPGPPPACSASNTAATATTPATLVKSRTSSSFDVQCATLPQVATAAAFLPTAALEAARLAAAGGVERDDSAADVKRGTKGWRGGVHHSPPMPAAAHATGDAQEGGDGGGGHHTSRRRWSFTGHARSVAAGAGAGAHPKTLPQATTGGGKAESAAMLPHVSEPWINKNGSPRAVNAAEASMALGSEIAAQQHVGSPEATRTTPGQSCGAFPGGEGMVKAVVSADFNGEIKIFLGVVGRLEGCG</sequence>
<dbReference type="PANTHER" id="PTHR14221">
    <property type="entry name" value="WD REPEAT DOMAIN 44"/>
    <property type="match status" value="1"/>
</dbReference>
<dbReference type="SMART" id="SM00320">
    <property type="entry name" value="WD40"/>
    <property type="match status" value="5"/>
</dbReference>
<feature type="region of interest" description="Disordered" evidence="4">
    <location>
        <begin position="1"/>
        <end position="241"/>
    </location>
</feature>
<feature type="compositionally biased region" description="Basic and acidic residues" evidence="4">
    <location>
        <begin position="214"/>
        <end position="229"/>
    </location>
</feature>
<keyword evidence="2" id="KW-0677">Repeat</keyword>
<feature type="repeat" description="WD" evidence="3">
    <location>
        <begin position="251"/>
        <end position="284"/>
    </location>
</feature>
<evidence type="ECO:0000313" key="6">
    <source>
        <dbReference type="Proteomes" id="UP000002630"/>
    </source>
</evidence>
<feature type="compositionally biased region" description="Low complexity" evidence="4">
    <location>
        <begin position="327"/>
        <end position="341"/>
    </location>
</feature>
<dbReference type="PROSITE" id="PS50082">
    <property type="entry name" value="WD_REPEATS_2"/>
    <property type="match status" value="4"/>
</dbReference>
<feature type="compositionally biased region" description="Basic and acidic residues" evidence="4">
    <location>
        <begin position="766"/>
        <end position="777"/>
    </location>
</feature>
<dbReference type="Proteomes" id="UP000002630">
    <property type="component" value="Linkage Group LG15"/>
</dbReference>
<feature type="region of interest" description="Disordered" evidence="4">
    <location>
        <begin position="293"/>
        <end position="393"/>
    </location>
</feature>
<feature type="repeat" description="WD" evidence="3">
    <location>
        <begin position="650"/>
        <end position="680"/>
    </location>
</feature>
<dbReference type="InterPro" id="IPR036322">
    <property type="entry name" value="WD40_repeat_dom_sf"/>
</dbReference>
<feature type="compositionally biased region" description="Polar residues" evidence="4">
    <location>
        <begin position="32"/>
        <end position="42"/>
    </location>
</feature>
<evidence type="ECO:0000256" key="2">
    <source>
        <dbReference type="ARBA" id="ARBA00022737"/>
    </source>
</evidence>
<dbReference type="InterPro" id="IPR015943">
    <property type="entry name" value="WD40/YVTN_repeat-like_dom_sf"/>
</dbReference>
<feature type="compositionally biased region" description="Low complexity" evidence="4">
    <location>
        <begin position="91"/>
        <end position="105"/>
    </location>
</feature>
<dbReference type="Pfam" id="PF00400">
    <property type="entry name" value="WD40"/>
    <property type="match status" value="4"/>
</dbReference>
<protein>
    <submittedName>
        <fullName evidence="5">Uncharacterized protein</fullName>
    </submittedName>
</protein>
<evidence type="ECO:0000256" key="1">
    <source>
        <dbReference type="ARBA" id="ARBA00022574"/>
    </source>
</evidence>
<feature type="compositionally biased region" description="Low complexity" evidence="4">
    <location>
        <begin position="50"/>
        <end position="61"/>
    </location>
</feature>
<dbReference type="InterPro" id="IPR001680">
    <property type="entry name" value="WD40_rpt"/>
</dbReference>
<proteinExistence type="predicted"/>
<dbReference type="OrthoDB" id="408728at2759"/>
<dbReference type="SUPFAM" id="SSF50978">
    <property type="entry name" value="WD40 repeat-like"/>
    <property type="match status" value="1"/>
</dbReference>
<accession>D8LTF0</accession>
<evidence type="ECO:0000256" key="3">
    <source>
        <dbReference type="PROSITE-ProRule" id="PRU00221"/>
    </source>
</evidence>
<dbReference type="eggNOG" id="KOG0283">
    <property type="taxonomic scope" value="Eukaryota"/>
</dbReference>
<evidence type="ECO:0000313" key="5">
    <source>
        <dbReference type="EMBL" id="CBN78060.1"/>
    </source>
</evidence>
<keyword evidence="1 3" id="KW-0853">WD repeat</keyword>
<dbReference type="EMBL" id="FN649740">
    <property type="protein sequence ID" value="CBN78060.1"/>
    <property type="molecule type" value="Genomic_DNA"/>
</dbReference>
<dbReference type="AlphaFoldDB" id="D8LTF0"/>
<reference evidence="5 6" key="1">
    <citation type="journal article" date="2010" name="Nature">
        <title>The Ectocarpus genome and the independent evolution of multicellularity in brown algae.</title>
        <authorList>
            <person name="Cock J.M."/>
            <person name="Sterck L."/>
            <person name="Rouze P."/>
            <person name="Scornet D."/>
            <person name="Allen A.E."/>
            <person name="Amoutzias G."/>
            <person name="Anthouard V."/>
            <person name="Artiguenave F."/>
            <person name="Aury J.M."/>
            <person name="Badger J.H."/>
            <person name="Beszteri B."/>
            <person name="Billiau K."/>
            <person name="Bonnet E."/>
            <person name="Bothwell J.H."/>
            <person name="Bowler C."/>
            <person name="Boyen C."/>
            <person name="Brownlee C."/>
            <person name="Carrano C.J."/>
            <person name="Charrier B."/>
            <person name="Cho G.Y."/>
            <person name="Coelho S.M."/>
            <person name="Collen J."/>
            <person name="Corre E."/>
            <person name="Da Silva C."/>
            <person name="Delage L."/>
            <person name="Delaroque N."/>
            <person name="Dittami S.M."/>
            <person name="Doulbeau S."/>
            <person name="Elias M."/>
            <person name="Farnham G."/>
            <person name="Gachon C.M."/>
            <person name="Gschloessl B."/>
            <person name="Heesch S."/>
            <person name="Jabbari K."/>
            <person name="Jubin C."/>
            <person name="Kawai H."/>
            <person name="Kimura K."/>
            <person name="Kloareg B."/>
            <person name="Kupper F.C."/>
            <person name="Lang D."/>
            <person name="Le Bail A."/>
            <person name="Leblanc C."/>
            <person name="Lerouge P."/>
            <person name="Lohr M."/>
            <person name="Lopez P.J."/>
            <person name="Martens C."/>
            <person name="Maumus F."/>
            <person name="Michel G."/>
            <person name="Miranda-Saavedra D."/>
            <person name="Morales J."/>
            <person name="Moreau H."/>
            <person name="Motomura T."/>
            <person name="Nagasato C."/>
            <person name="Napoli C.A."/>
            <person name="Nelson D.R."/>
            <person name="Nyvall-Collen P."/>
            <person name="Peters A.F."/>
            <person name="Pommier C."/>
            <person name="Potin P."/>
            <person name="Poulain J."/>
            <person name="Quesneville H."/>
            <person name="Read B."/>
            <person name="Rensing S.A."/>
            <person name="Ritter A."/>
            <person name="Rousvoal S."/>
            <person name="Samanta M."/>
            <person name="Samson G."/>
            <person name="Schroeder D.C."/>
            <person name="Segurens B."/>
            <person name="Strittmatter M."/>
            <person name="Tonon T."/>
            <person name="Tregear J.W."/>
            <person name="Valentin K."/>
            <person name="von Dassow P."/>
            <person name="Yamagishi T."/>
            <person name="Van de Peer Y."/>
            <person name="Wincker P."/>
        </authorList>
    </citation>
    <scope>NUCLEOTIDE SEQUENCE [LARGE SCALE GENOMIC DNA]</scope>
    <source>
        <strain evidence="6">Ec32 / CCAP1310/4</strain>
    </source>
</reference>
<evidence type="ECO:0000256" key="4">
    <source>
        <dbReference type="SAM" id="MobiDB-lite"/>
    </source>
</evidence>
<dbReference type="PROSITE" id="PS00678">
    <property type="entry name" value="WD_REPEATS_1"/>
    <property type="match status" value="1"/>
</dbReference>
<gene>
    <name evidence="5" type="ORF">Esi_0082_0091</name>
</gene>
<feature type="region of interest" description="Disordered" evidence="4">
    <location>
        <begin position="829"/>
        <end position="853"/>
    </location>
</feature>
<feature type="region of interest" description="Disordered" evidence="4">
    <location>
        <begin position="586"/>
        <end position="611"/>
    </location>
</feature>
<dbReference type="Gene3D" id="2.130.10.10">
    <property type="entry name" value="YVTN repeat-like/Quinoprotein amine dehydrogenase"/>
    <property type="match status" value="2"/>
</dbReference>
<feature type="repeat" description="WD" evidence="3">
    <location>
        <begin position="403"/>
        <end position="433"/>
    </location>
</feature>
<feature type="compositionally biased region" description="Basic and acidic residues" evidence="4">
    <location>
        <begin position="342"/>
        <end position="352"/>
    </location>
</feature>
<name>D8LTF0_ECTSI</name>
<feature type="repeat" description="WD" evidence="3">
    <location>
        <begin position="443"/>
        <end position="485"/>
    </location>
</feature>
<feature type="compositionally biased region" description="Gly residues" evidence="4">
    <location>
        <begin position="803"/>
        <end position="812"/>
    </location>
</feature>
<feature type="compositionally biased region" description="Low complexity" evidence="4">
    <location>
        <begin position="361"/>
        <end position="382"/>
    </location>
</feature>
<feature type="region of interest" description="Disordered" evidence="4">
    <location>
        <begin position="763"/>
        <end position="817"/>
    </location>
</feature>
<dbReference type="InParanoid" id="D8LTF0"/>
<organism evidence="5 6">
    <name type="scientific">Ectocarpus siliculosus</name>
    <name type="common">Brown alga</name>
    <name type="synonym">Conferva siliculosa</name>
    <dbReference type="NCBI Taxonomy" id="2880"/>
    <lineage>
        <taxon>Eukaryota</taxon>
        <taxon>Sar</taxon>
        <taxon>Stramenopiles</taxon>
        <taxon>Ochrophyta</taxon>
        <taxon>PX clade</taxon>
        <taxon>Phaeophyceae</taxon>
        <taxon>Ectocarpales</taxon>
        <taxon>Ectocarpaceae</taxon>
        <taxon>Ectocarpus</taxon>
    </lineage>
</organism>
<dbReference type="PANTHER" id="PTHR14221:SF0">
    <property type="entry name" value="WD REPEAT-CONTAINING PROTEIN 44"/>
    <property type="match status" value="1"/>
</dbReference>
<dbReference type="InterPro" id="IPR019775">
    <property type="entry name" value="WD40_repeat_CS"/>
</dbReference>
<dbReference type="InterPro" id="IPR040324">
    <property type="entry name" value="WDR44/Dgr2"/>
</dbReference>